<dbReference type="PANTHER" id="PTHR39186:SF1">
    <property type="entry name" value="DUF2071 DOMAIN-CONTAINING PROTEIN"/>
    <property type="match status" value="1"/>
</dbReference>
<dbReference type="RefSeq" id="WP_085245161.1">
    <property type="nucleotide sequence ID" value="NZ_LQPN01000050.1"/>
</dbReference>
<dbReference type="EMBL" id="LQPN01000050">
    <property type="protein sequence ID" value="ORW45496.1"/>
    <property type="molecule type" value="Genomic_DNA"/>
</dbReference>
<comment type="caution">
    <text evidence="1">The sequence shown here is derived from an EMBL/GenBank/DDBJ whole genome shotgun (WGS) entry which is preliminary data.</text>
</comment>
<reference evidence="1 2" key="1">
    <citation type="journal article" date="2015" name="Emerg. Microbes Infect.">
        <title>Characterization of 17 strains belonging to the Mycobacterium simiae complex and description of Mycobacterium paraense sp. nov.</title>
        <authorList>
            <person name="Fusco da Costa A.R."/>
            <person name="Fedrizzi T."/>
            <person name="Lopes M.L."/>
            <person name="Pecorari M."/>
            <person name="Oliveira da Costa W.L."/>
            <person name="Giacobazzi E."/>
            <person name="da Costa Bahia J.R."/>
            <person name="De Sanctis V."/>
            <person name="Batista Lima K.V."/>
            <person name="Bertorelli R."/>
            <person name="Grottola A."/>
            <person name="Fabio A."/>
            <person name="Mariottini A."/>
            <person name="Ferretti P."/>
            <person name="Di Leva F."/>
            <person name="Fregni Serpini G."/>
            <person name="Tagliazucchi S."/>
            <person name="Rumpianesi F."/>
            <person name="Jousson O."/>
            <person name="Segata N."/>
            <person name="Tortoli E."/>
        </authorList>
    </citation>
    <scope>NUCLEOTIDE SEQUENCE [LARGE SCALE GENOMIC DNA]</scope>
    <source>
        <strain evidence="1 2">IEC33</strain>
    </source>
</reference>
<proteinExistence type="predicted"/>
<dbReference type="AlphaFoldDB" id="A0A1X2A916"/>
<dbReference type="Proteomes" id="UP000193285">
    <property type="component" value="Unassembled WGS sequence"/>
</dbReference>
<protein>
    <recommendedName>
        <fullName evidence="3">DUF2071 domain-containing protein</fullName>
    </recommendedName>
</protein>
<dbReference type="Pfam" id="PF09844">
    <property type="entry name" value="DUF2071"/>
    <property type="match status" value="1"/>
</dbReference>
<dbReference type="STRING" id="767916.AWB91_08165"/>
<evidence type="ECO:0000313" key="2">
    <source>
        <dbReference type="Proteomes" id="UP000193285"/>
    </source>
</evidence>
<evidence type="ECO:0008006" key="3">
    <source>
        <dbReference type="Google" id="ProtNLM"/>
    </source>
</evidence>
<name>A0A1X2A916_9MYCO</name>
<dbReference type="InterPro" id="IPR018644">
    <property type="entry name" value="DUF2071"/>
</dbReference>
<dbReference type="PANTHER" id="PTHR39186">
    <property type="entry name" value="DUF2071 FAMILY PROTEIN"/>
    <property type="match status" value="1"/>
</dbReference>
<dbReference type="InterPro" id="IPR023375">
    <property type="entry name" value="ADC_dom_sf"/>
</dbReference>
<dbReference type="SUPFAM" id="SSF160104">
    <property type="entry name" value="Acetoacetate decarboxylase-like"/>
    <property type="match status" value="1"/>
</dbReference>
<accession>A0A1X2A916</accession>
<dbReference type="OrthoDB" id="150993at2"/>
<organism evidence="1 2">
    <name type="scientific">Mycobacterium paraense</name>
    <dbReference type="NCBI Taxonomy" id="767916"/>
    <lineage>
        <taxon>Bacteria</taxon>
        <taxon>Bacillati</taxon>
        <taxon>Actinomycetota</taxon>
        <taxon>Actinomycetes</taxon>
        <taxon>Mycobacteriales</taxon>
        <taxon>Mycobacteriaceae</taxon>
        <taxon>Mycobacterium</taxon>
        <taxon>Mycobacterium simiae complex</taxon>
    </lineage>
</organism>
<sequence length="265" mass="29679">MAVPPELPDARPGLAGYPVTPPPLAGRFTFEQRWADLTFIHWPVRPESVEALYPPGTRPDVFADGMTYVSLIPFVLDSTRVGTALPLPYFGRFAETNVRLYSIDDADRHGVLFRSLETARLAAVAAIRMGLGVPYTWAKMRVTRRGDHVTYDSVRRLPHRGLRSRVTVVLGDVVEPTPLEVWLTARWGAHTRKAGRTWWVPNEHDPWPMRAAEIVELSDELVGAGGVRPAGEGLRALFSDGVRARFGRPCLADRRAIRGRNSRRR</sequence>
<gene>
    <name evidence="1" type="ORF">AWB90_14940</name>
</gene>
<evidence type="ECO:0000313" key="1">
    <source>
        <dbReference type="EMBL" id="ORW45496.1"/>
    </source>
</evidence>